<gene>
    <name evidence="2" type="ORF">B0G62_10415</name>
</gene>
<feature type="domain" description="SnoaL-like" evidence="1">
    <location>
        <begin position="12"/>
        <end position="131"/>
    </location>
</feature>
<name>A0A2S4MD86_9BURK</name>
<dbReference type="RefSeq" id="WP_103704138.1">
    <property type="nucleotide sequence ID" value="NZ_PQGA01000004.1"/>
</dbReference>
<comment type="caution">
    <text evidence="2">The sequence shown here is derived from an EMBL/GenBank/DDBJ whole genome shotgun (WGS) entry which is preliminary data.</text>
</comment>
<reference evidence="2 3" key="1">
    <citation type="submission" date="2018-01" db="EMBL/GenBank/DDBJ databases">
        <title>Genomic Encyclopedia of Type Strains, Phase III (KMG-III): the genomes of soil and plant-associated and newly described type strains.</title>
        <authorList>
            <person name="Whitman W."/>
        </authorList>
    </citation>
    <scope>NUCLEOTIDE SEQUENCE [LARGE SCALE GENOMIC DNA]</scope>
    <source>
        <strain evidence="2 3">JCM 18070</strain>
    </source>
</reference>
<organism evidence="2 3">
    <name type="scientific">Paraburkholderia eburnea</name>
    <dbReference type="NCBI Taxonomy" id="1189126"/>
    <lineage>
        <taxon>Bacteria</taxon>
        <taxon>Pseudomonadati</taxon>
        <taxon>Pseudomonadota</taxon>
        <taxon>Betaproteobacteria</taxon>
        <taxon>Burkholderiales</taxon>
        <taxon>Burkholderiaceae</taxon>
        <taxon>Paraburkholderia</taxon>
    </lineage>
</organism>
<dbReference type="OrthoDB" id="8420006at2"/>
<dbReference type="EMBL" id="PQGA01000004">
    <property type="protein sequence ID" value="POR52718.1"/>
    <property type="molecule type" value="Genomic_DNA"/>
</dbReference>
<accession>A0A2S4MD86</accession>
<sequence length="149" mass="16448">MSETERDTETQVLAAADALIDAFASHDRDAYFAAFAPDASFVFHHVSEPLPTRAAYEALWRQWEREDGFRVLGCESRSRSVQCIGDVALFVHNVRTRVATHAGSETLDERETIAFARRGGQWLAVHEHLSPHACAAVHDAVIEGGEVCA</sequence>
<dbReference type="SUPFAM" id="SSF54427">
    <property type="entry name" value="NTF2-like"/>
    <property type="match status" value="1"/>
</dbReference>
<evidence type="ECO:0000313" key="3">
    <source>
        <dbReference type="Proteomes" id="UP000237381"/>
    </source>
</evidence>
<dbReference type="Pfam" id="PF13474">
    <property type="entry name" value="SnoaL_3"/>
    <property type="match status" value="1"/>
</dbReference>
<keyword evidence="3" id="KW-1185">Reference proteome</keyword>
<dbReference type="InterPro" id="IPR032710">
    <property type="entry name" value="NTF2-like_dom_sf"/>
</dbReference>
<evidence type="ECO:0000259" key="1">
    <source>
        <dbReference type="Pfam" id="PF13474"/>
    </source>
</evidence>
<dbReference type="Gene3D" id="3.10.450.50">
    <property type="match status" value="1"/>
</dbReference>
<evidence type="ECO:0000313" key="2">
    <source>
        <dbReference type="EMBL" id="POR52718.1"/>
    </source>
</evidence>
<proteinExistence type="predicted"/>
<dbReference type="Proteomes" id="UP000237381">
    <property type="component" value="Unassembled WGS sequence"/>
</dbReference>
<dbReference type="InterPro" id="IPR037401">
    <property type="entry name" value="SnoaL-like"/>
</dbReference>
<protein>
    <submittedName>
        <fullName evidence="2">SnoaL-like protein</fullName>
    </submittedName>
</protein>
<dbReference type="AlphaFoldDB" id="A0A2S4MD86"/>